<accession>A0ABR9TGQ7</accession>
<dbReference type="Pfam" id="PF00534">
    <property type="entry name" value="Glycos_transf_1"/>
    <property type="match status" value="1"/>
</dbReference>
<organism evidence="2 3">
    <name type="scientific">Flavobacterium hungaricum</name>
    <dbReference type="NCBI Taxonomy" id="2082725"/>
    <lineage>
        <taxon>Bacteria</taxon>
        <taxon>Pseudomonadati</taxon>
        <taxon>Bacteroidota</taxon>
        <taxon>Flavobacteriia</taxon>
        <taxon>Flavobacteriales</taxon>
        <taxon>Flavobacteriaceae</taxon>
        <taxon>Flavobacterium</taxon>
    </lineage>
</organism>
<dbReference type="CDD" id="cd03801">
    <property type="entry name" value="GT4_PimA-like"/>
    <property type="match status" value="1"/>
</dbReference>
<proteinExistence type="predicted"/>
<keyword evidence="3" id="KW-1185">Reference proteome</keyword>
<name>A0ABR9TGQ7_9FLAO</name>
<evidence type="ECO:0000259" key="1">
    <source>
        <dbReference type="Pfam" id="PF00534"/>
    </source>
</evidence>
<dbReference type="Proteomes" id="UP000640614">
    <property type="component" value="Unassembled WGS sequence"/>
</dbReference>
<dbReference type="Gene3D" id="3.40.50.2000">
    <property type="entry name" value="Glycogen Phosphorylase B"/>
    <property type="match status" value="2"/>
</dbReference>
<dbReference type="SUPFAM" id="SSF53756">
    <property type="entry name" value="UDP-Glycosyltransferase/glycogen phosphorylase"/>
    <property type="match status" value="1"/>
</dbReference>
<sequence length="367" mass="42079">MKITIVQGAFYPVPPILGGAVEKIYFKLGQEFADLGHEVTHISKTHPSFVNKETINGVSHIRVKGFSTPKSLLILKFYDLVYTLRTLKHIDSDIVVSNTFWLPIFFRNKTKGKIYVSVERRPKWQMKFYTNVWKFRACSPMIFDLVKERLKPKYHNKVSYIPNPVPFQIKDFKTDKTNSILFVGRLDKEKGVHILIDAFNSIPDPISKNWTLDIVGPWELAEGGGGEAYYESLKSKNGNVNFAGPIYDQDALSKFYFESKIFCYPIQDGTGDAGPVAPREAMSYGCATVLSNHDCFNEYARDEINCLRFNQSSEKQTEQLSEQLIRLMTDLQLREKISLNGRKIFDDFSTAKIAKMFIDDFQTVLNE</sequence>
<dbReference type="PANTHER" id="PTHR12526">
    <property type="entry name" value="GLYCOSYLTRANSFERASE"/>
    <property type="match status" value="1"/>
</dbReference>
<protein>
    <submittedName>
        <fullName evidence="2">Glycosyltransferase</fullName>
    </submittedName>
</protein>
<gene>
    <name evidence="2" type="ORF">C4F50_06240</name>
</gene>
<dbReference type="InterPro" id="IPR001296">
    <property type="entry name" value="Glyco_trans_1"/>
</dbReference>
<comment type="caution">
    <text evidence="2">The sequence shown here is derived from an EMBL/GenBank/DDBJ whole genome shotgun (WGS) entry which is preliminary data.</text>
</comment>
<evidence type="ECO:0000313" key="3">
    <source>
        <dbReference type="Proteomes" id="UP000640614"/>
    </source>
</evidence>
<reference evidence="2 3" key="1">
    <citation type="submission" date="2018-07" db="EMBL/GenBank/DDBJ databases">
        <title>Genome assembly of strain KB82.</title>
        <authorList>
            <person name="Kukolya J."/>
            <person name="Horvath B."/>
            <person name="Nagy I."/>
            <person name="Toth A."/>
        </authorList>
    </citation>
    <scope>NUCLEOTIDE SEQUENCE [LARGE SCALE GENOMIC DNA]</scope>
    <source>
        <strain evidence="2 3">Kb82</strain>
    </source>
</reference>
<dbReference type="EMBL" id="PRDM01000001">
    <property type="protein sequence ID" value="MBE8724546.1"/>
    <property type="molecule type" value="Genomic_DNA"/>
</dbReference>
<feature type="domain" description="Glycosyl transferase family 1" evidence="1">
    <location>
        <begin position="173"/>
        <end position="343"/>
    </location>
</feature>
<evidence type="ECO:0000313" key="2">
    <source>
        <dbReference type="EMBL" id="MBE8724546.1"/>
    </source>
</evidence>
<dbReference type="RefSeq" id="WP_193845529.1">
    <property type="nucleotide sequence ID" value="NZ_PRDM01000001.1"/>
</dbReference>